<dbReference type="Gene3D" id="3.30.750.24">
    <property type="entry name" value="STAS domain"/>
    <property type="match status" value="1"/>
</dbReference>
<protein>
    <submittedName>
        <fullName evidence="1">STAS domain protein</fullName>
    </submittedName>
</protein>
<dbReference type="EMBL" id="RQEV01000007">
    <property type="protein sequence ID" value="TGK20202.1"/>
    <property type="molecule type" value="Genomic_DNA"/>
</dbReference>
<accession>A0A4R9GR36</accession>
<dbReference type="OrthoDB" id="342375at2"/>
<dbReference type="InterPro" id="IPR036513">
    <property type="entry name" value="STAS_dom_sf"/>
</dbReference>
<evidence type="ECO:0000313" key="2">
    <source>
        <dbReference type="Proteomes" id="UP000297855"/>
    </source>
</evidence>
<dbReference type="AlphaFoldDB" id="A0A4R9GR36"/>
<organism evidence="1 2">
    <name type="scientific">Leptospira fluminis</name>
    <dbReference type="NCBI Taxonomy" id="2484979"/>
    <lineage>
        <taxon>Bacteria</taxon>
        <taxon>Pseudomonadati</taxon>
        <taxon>Spirochaetota</taxon>
        <taxon>Spirochaetia</taxon>
        <taxon>Leptospirales</taxon>
        <taxon>Leptospiraceae</taxon>
        <taxon>Leptospira</taxon>
    </lineage>
</organism>
<reference evidence="1" key="1">
    <citation type="journal article" date="2019" name="PLoS Negl. Trop. Dis.">
        <title>Revisiting the worldwide diversity of Leptospira species in the environment.</title>
        <authorList>
            <person name="Vincent A.T."/>
            <person name="Schiettekatte O."/>
            <person name="Bourhy P."/>
            <person name="Veyrier F.J."/>
            <person name="Picardeau M."/>
        </authorList>
    </citation>
    <scope>NUCLEOTIDE SEQUENCE [LARGE SCALE GENOMIC DNA]</scope>
    <source>
        <strain evidence="1">SCS5</strain>
    </source>
</reference>
<name>A0A4R9GR36_9LEPT</name>
<keyword evidence="2" id="KW-1185">Reference proteome</keyword>
<dbReference type="RefSeq" id="WP_135812862.1">
    <property type="nucleotide sequence ID" value="NZ_RQEV01000007.1"/>
</dbReference>
<gene>
    <name evidence="1" type="ORF">EHO61_06820</name>
</gene>
<evidence type="ECO:0000313" key="1">
    <source>
        <dbReference type="EMBL" id="TGK20202.1"/>
    </source>
</evidence>
<proteinExistence type="predicted"/>
<dbReference type="Proteomes" id="UP000297855">
    <property type="component" value="Unassembled WGS sequence"/>
</dbReference>
<comment type="caution">
    <text evidence="1">The sequence shown here is derived from an EMBL/GenBank/DDBJ whole genome shotgun (WGS) entry which is preliminary data.</text>
</comment>
<dbReference type="SUPFAM" id="SSF52091">
    <property type="entry name" value="SpoIIaa-like"/>
    <property type="match status" value="1"/>
</dbReference>
<sequence length="108" mass="12735">MEQIRRYSYFEIRKKSKVVEIEPLSGMLEGEASKEFQSALAMAFYESNRHVKLELGNVKTPSIATVEKLVKYALDLREKKRVFIFSHPSLPIRKYLERFRLTEIILIL</sequence>